<reference evidence="9" key="1">
    <citation type="journal article" date="2020" name="Stud. Mycol.">
        <title>101 Dothideomycetes genomes: a test case for predicting lifestyles and emergence of pathogens.</title>
        <authorList>
            <person name="Haridas S."/>
            <person name="Albert R."/>
            <person name="Binder M."/>
            <person name="Bloem J."/>
            <person name="Labutti K."/>
            <person name="Salamov A."/>
            <person name="Andreopoulos B."/>
            <person name="Baker S."/>
            <person name="Barry K."/>
            <person name="Bills G."/>
            <person name="Bluhm B."/>
            <person name="Cannon C."/>
            <person name="Castanera R."/>
            <person name="Culley D."/>
            <person name="Daum C."/>
            <person name="Ezra D."/>
            <person name="Gonzalez J."/>
            <person name="Henrissat B."/>
            <person name="Kuo A."/>
            <person name="Liang C."/>
            <person name="Lipzen A."/>
            <person name="Lutzoni F."/>
            <person name="Magnuson J."/>
            <person name="Mondo S."/>
            <person name="Nolan M."/>
            <person name="Ohm R."/>
            <person name="Pangilinan J."/>
            <person name="Park H.-J."/>
            <person name="Ramirez L."/>
            <person name="Alfaro M."/>
            <person name="Sun H."/>
            <person name="Tritt A."/>
            <person name="Yoshinaga Y."/>
            <person name="Zwiers L.-H."/>
            <person name="Turgeon B."/>
            <person name="Goodwin S."/>
            <person name="Spatafora J."/>
            <person name="Crous P."/>
            <person name="Grigoriev I."/>
        </authorList>
    </citation>
    <scope>NUCLEOTIDE SEQUENCE</scope>
    <source>
        <strain evidence="9">CBS 473.64</strain>
    </source>
</reference>
<accession>A0A6A6RTJ8</accession>
<evidence type="ECO:0000256" key="1">
    <source>
        <dbReference type="ARBA" id="ARBA00004173"/>
    </source>
</evidence>
<evidence type="ECO:0000256" key="5">
    <source>
        <dbReference type="ARBA" id="ARBA00023274"/>
    </source>
</evidence>
<comment type="similarity">
    <text evidence="2">Belongs to the universal ribosomal protein uL29 family.</text>
</comment>
<dbReference type="EMBL" id="MU006793">
    <property type="protein sequence ID" value="KAF2637558.1"/>
    <property type="molecule type" value="Genomic_DNA"/>
</dbReference>
<dbReference type="PANTHER" id="PTHR21183:SF18">
    <property type="entry name" value="LARGE RIBOSOMAL SUBUNIT PROTEIN UL29M"/>
    <property type="match status" value="1"/>
</dbReference>
<evidence type="ECO:0000256" key="4">
    <source>
        <dbReference type="ARBA" id="ARBA00023128"/>
    </source>
</evidence>
<keyword evidence="5" id="KW-0687">Ribonucleoprotein</keyword>
<comment type="subcellular location">
    <subcellularLocation>
        <location evidence="1">Mitochondrion</location>
    </subcellularLocation>
</comment>
<evidence type="ECO:0000256" key="3">
    <source>
        <dbReference type="ARBA" id="ARBA00022980"/>
    </source>
</evidence>
<dbReference type="OrthoDB" id="270763at2759"/>
<protein>
    <recommendedName>
        <fullName evidence="6">Large ribosomal subunit protein uL29m</fullName>
    </recommendedName>
    <alternativeName>
        <fullName evidence="7">54S ribosomal protein L4, mitochondrial</fullName>
    </alternativeName>
</protein>
<proteinExistence type="inferred from homology"/>
<name>A0A6A6RTJ8_9PLEO</name>
<sequence>MSAIPTFRVLRRIRLSTPADAVRSLLPPPPNCARTASVARFSTSPPSWGRGDNNKNRGNSVVRGTGLRKRQVLSIRFNEDQKIPTPTQRESVVQGDPNHGLWEFFKNKQLLATPVQESQHGRAWTVNELRSRDWETLQQLWWVCVKERNRLATEKIERDRLDAGYGDAENEFRDKVVQETMKAIVDTLVERNQAYSEAYELARNDDTIDLTRPEHQYQEPTYEADVGGIAGTG</sequence>
<dbReference type="Pfam" id="PF06984">
    <property type="entry name" value="MRP-L47"/>
    <property type="match status" value="1"/>
</dbReference>
<dbReference type="GO" id="GO:0032543">
    <property type="term" value="P:mitochondrial translation"/>
    <property type="evidence" value="ECO:0007669"/>
    <property type="project" value="TreeGrafter"/>
</dbReference>
<dbReference type="PANTHER" id="PTHR21183">
    <property type="entry name" value="RIBOSOMAL PROTEIN L47, MITOCHONDRIAL-RELATED"/>
    <property type="match status" value="1"/>
</dbReference>
<evidence type="ECO:0000256" key="2">
    <source>
        <dbReference type="ARBA" id="ARBA00009254"/>
    </source>
</evidence>
<dbReference type="Gene3D" id="6.10.330.20">
    <property type="match status" value="1"/>
</dbReference>
<keyword evidence="3 9" id="KW-0689">Ribosomal protein</keyword>
<evidence type="ECO:0000313" key="10">
    <source>
        <dbReference type="Proteomes" id="UP000799753"/>
    </source>
</evidence>
<dbReference type="InterPro" id="IPR038340">
    <property type="entry name" value="MRP-L47_sf"/>
</dbReference>
<dbReference type="GO" id="GO:0005762">
    <property type="term" value="C:mitochondrial large ribosomal subunit"/>
    <property type="evidence" value="ECO:0007669"/>
    <property type="project" value="TreeGrafter"/>
</dbReference>
<gene>
    <name evidence="9" type="ORF">P280DRAFT_406895</name>
</gene>
<dbReference type="Proteomes" id="UP000799753">
    <property type="component" value="Unassembled WGS sequence"/>
</dbReference>
<evidence type="ECO:0000256" key="8">
    <source>
        <dbReference type="SAM" id="MobiDB-lite"/>
    </source>
</evidence>
<dbReference type="InterPro" id="IPR010729">
    <property type="entry name" value="Ribosomal_uL29_mit"/>
</dbReference>
<evidence type="ECO:0000256" key="7">
    <source>
        <dbReference type="ARBA" id="ARBA00035399"/>
    </source>
</evidence>
<organism evidence="9 10">
    <name type="scientific">Massarina eburnea CBS 473.64</name>
    <dbReference type="NCBI Taxonomy" id="1395130"/>
    <lineage>
        <taxon>Eukaryota</taxon>
        <taxon>Fungi</taxon>
        <taxon>Dikarya</taxon>
        <taxon>Ascomycota</taxon>
        <taxon>Pezizomycotina</taxon>
        <taxon>Dothideomycetes</taxon>
        <taxon>Pleosporomycetidae</taxon>
        <taxon>Pleosporales</taxon>
        <taxon>Massarineae</taxon>
        <taxon>Massarinaceae</taxon>
        <taxon>Massarina</taxon>
    </lineage>
</organism>
<evidence type="ECO:0000313" key="9">
    <source>
        <dbReference type="EMBL" id="KAF2637558.1"/>
    </source>
</evidence>
<keyword evidence="10" id="KW-1185">Reference proteome</keyword>
<dbReference type="GO" id="GO:0003735">
    <property type="term" value="F:structural constituent of ribosome"/>
    <property type="evidence" value="ECO:0007669"/>
    <property type="project" value="InterPro"/>
</dbReference>
<evidence type="ECO:0000256" key="6">
    <source>
        <dbReference type="ARBA" id="ARBA00035289"/>
    </source>
</evidence>
<keyword evidence="4" id="KW-0496">Mitochondrion</keyword>
<feature type="region of interest" description="Disordered" evidence="8">
    <location>
        <begin position="33"/>
        <end position="64"/>
    </location>
</feature>
<dbReference type="AlphaFoldDB" id="A0A6A6RTJ8"/>